<sequence length="114" mass="12181">MSVTLPPAVRASLAIQGREDIVYPRFWLRHGIRVVLTLTDAATGAPVTGAAGVTLLVDRPTDADDSFIPLAAAEIRPGVFAWDLYLDQPGAWRLAAESVAPRFSADRLAIDVIG</sequence>
<reference evidence="1 2" key="1">
    <citation type="journal article" date="2013" name="Int. J. Syst. Evol. Microbiol.">
        <title>Roseomonas aerophila sp. nov., isolated from air.</title>
        <authorList>
            <person name="Kim S.J."/>
            <person name="Weon H.Y."/>
            <person name="Ahn J.H."/>
            <person name="Hong S.B."/>
            <person name="Seok S.J."/>
            <person name="Whang K.S."/>
            <person name="Kwon S.W."/>
        </authorList>
    </citation>
    <scope>NUCLEOTIDE SEQUENCE [LARGE SCALE GENOMIC DNA]</scope>
    <source>
        <strain evidence="1 2">NBRC 108923</strain>
    </source>
</reference>
<dbReference type="EMBL" id="JACTVA010000041">
    <property type="protein sequence ID" value="MBC9208886.1"/>
    <property type="molecule type" value="Genomic_DNA"/>
</dbReference>
<gene>
    <name evidence="1" type="ORF">IBL26_18715</name>
</gene>
<evidence type="ECO:0000313" key="2">
    <source>
        <dbReference type="Proteomes" id="UP000626026"/>
    </source>
</evidence>
<dbReference type="RefSeq" id="WP_187786036.1">
    <property type="nucleotide sequence ID" value="NZ_JACTVA010000041.1"/>
</dbReference>
<name>A0ABR7RRM7_9PROT</name>
<organism evidence="1 2">
    <name type="scientific">Teichococcus aerophilus</name>
    <dbReference type="NCBI Taxonomy" id="1224513"/>
    <lineage>
        <taxon>Bacteria</taxon>
        <taxon>Pseudomonadati</taxon>
        <taxon>Pseudomonadota</taxon>
        <taxon>Alphaproteobacteria</taxon>
        <taxon>Acetobacterales</taxon>
        <taxon>Roseomonadaceae</taxon>
        <taxon>Roseomonas</taxon>
    </lineage>
</organism>
<comment type="caution">
    <text evidence="1">The sequence shown here is derived from an EMBL/GenBank/DDBJ whole genome shotgun (WGS) entry which is preliminary data.</text>
</comment>
<dbReference type="Proteomes" id="UP000626026">
    <property type="component" value="Unassembled WGS sequence"/>
</dbReference>
<evidence type="ECO:0008006" key="3">
    <source>
        <dbReference type="Google" id="ProtNLM"/>
    </source>
</evidence>
<accession>A0ABR7RRM7</accession>
<protein>
    <recommendedName>
        <fullName evidence="3">DUF3859 domain-containing protein</fullName>
    </recommendedName>
</protein>
<proteinExistence type="predicted"/>
<evidence type="ECO:0000313" key="1">
    <source>
        <dbReference type="EMBL" id="MBC9208886.1"/>
    </source>
</evidence>
<keyword evidence="2" id="KW-1185">Reference proteome</keyword>